<dbReference type="SUPFAM" id="SSF47113">
    <property type="entry name" value="Histone-fold"/>
    <property type="match status" value="1"/>
</dbReference>
<comment type="similarity">
    <text evidence="3">Belongs to the histone H3 family.</text>
</comment>
<dbReference type="PANTHER" id="PTHR11426">
    <property type="entry name" value="HISTONE H3"/>
    <property type="match status" value="1"/>
</dbReference>
<comment type="subcellular location">
    <subcellularLocation>
        <location evidence="2">Chromosome</location>
    </subcellularLocation>
    <subcellularLocation>
        <location evidence="1">Nucleus</location>
    </subcellularLocation>
</comment>
<evidence type="ECO:0000313" key="10">
    <source>
        <dbReference type="Proteomes" id="UP001175271"/>
    </source>
</evidence>
<dbReference type="Proteomes" id="UP001175271">
    <property type="component" value="Unassembled WGS sequence"/>
</dbReference>
<dbReference type="PRINTS" id="PR00622">
    <property type="entry name" value="HISTONEH3"/>
</dbReference>
<dbReference type="Gene3D" id="1.10.20.10">
    <property type="entry name" value="Histone, subunit A"/>
    <property type="match status" value="1"/>
</dbReference>
<name>A0AA39I6E9_9BILA</name>
<dbReference type="CDD" id="cd22911">
    <property type="entry name" value="HFD_H3"/>
    <property type="match status" value="1"/>
</dbReference>
<dbReference type="InterPro" id="IPR007125">
    <property type="entry name" value="H2A/H2B/H3"/>
</dbReference>
<protein>
    <recommendedName>
        <fullName evidence="8">Core Histone H2A/H2B/H3 domain-containing protein</fullName>
    </recommendedName>
</protein>
<evidence type="ECO:0000256" key="6">
    <source>
        <dbReference type="ARBA" id="ARBA00023242"/>
    </source>
</evidence>
<evidence type="ECO:0000313" key="9">
    <source>
        <dbReference type="EMBL" id="KAK0418686.1"/>
    </source>
</evidence>
<dbReference type="SMART" id="SM00428">
    <property type="entry name" value="H3"/>
    <property type="match status" value="1"/>
</dbReference>
<proteinExistence type="inferred from homology"/>
<keyword evidence="7" id="KW-0544">Nucleosome core</keyword>
<dbReference type="EMBL" id="JAUCMV010000002">
    <property type="protein sequence ID" value="KAK0418686.1"/>
    <property type="molecule type" value="Genomic_DNA"/>
</dbReference>
<keyword evidence="5" id="KW-0238">DNA-binding</keyword>
<dbReference type="GO" id="GO:0005634">
    <property type="term" value="C:nucleus"/>
    <property type="evidence" value="ECO:0007669"/>
    <property type="project" value="UniProtKB-SubCell"/>
</dbReference>
<keyword evidence="6" id="KW-0539">Nucleus</keyword>
<gene>
    <name evidence="9" type="ORF">QR680_013712</name>
</gene>
<dbReference type="FunFam" id="1.10.20.10:FF:000085">
    <property type="entry name" value="Histone H3.2"/>
    <property type="match status" value="1"/>
</dbReference>
<sequence length="141" mass="15832">MARVKFTPRRNKPNAIAQRHFAEMRASMAAKMAAASASKPTLLSRFRPGSKATRDIRRYQKPFTPAIPKIAFERLVKEIVSCQCDDFRVQAAAYSVLQEAAETYLQDLFADVNLCAQHAKRVTAMPSDLKLALRLRGGRHV</sequence>
<dbReference type="InterPro" id="IPR009072">
    <property type="entry name" value="Histone-fold"/>
</dbReference>
<evidence type="ECO:0000256" key="7">
    <source>
        <dbReference type="ARBA" id="ARBA00023269"/>
    </source>
</evidence>
<accession>A0AA39I6E9</accession>
<dbReference type="InterPro" id="IPR000164">
    <property type="entry name" value="Histone_H3/CENP-A"/>
</dbReference>
<dbReference type="Pfam" id="PF00125">
    <property type="entry name" value="Histone"/>
    <property type="match status" value="1"/>
</dbReference>
<evidence type="ECO:0000256" key="1">
    <source>
        <dbReference type="ARBA" id="ARBA00004123"/>
    </source>
</evidence>
<reference evidence="9" key="1">
    <citation type="submission" date="2023-06" db="EMBL/GenBank/DDBJ databases">
        <title>Genomic analysis of the entomopathogenic nematode Steinernema hermaphroditum.</title>
        <authorList>
            <person name="Schwarz E.M."/>
            <person name="Heppert J.K."/>
            <person name="Baniya A."/>
            <person name="Schwartz H.T."/>
            <person name="Tan C.-H."/>
            <person name="Antoshechkin I."/>
            <person name="Sternberg P.W."/>
            <person name="Goodrich-Blair H."/>
            <person name="Dillman A.R."/>
        </authorList>
    </citation>
    <scope>NUCLEOTIDE SEQUENCE</scope>
    <source>
        <strain evidence="9">PS9179</strain>
        <tissue evidence="9">Whole animal</tissue>
    </source>
</reference>
<evidence type="ECO:0000256" key="3">
    <source>
        <dbReference type="ARBA" id="ARBA00010343"/>
    </source>
</evidence>
<feature type="domain" description="Core Histone H2A/H2B/H3" evidence="8">
    <location>
        <begin position="48"/>
        <end position="135"/>
    </location>
</feature>
<evidence type="ECO:0000256" key="5">
    <source>
        <dbReference type="ARBA" id="ARBA00023125"/>
    </source>
</evidence>
<dbReference type="GO" id="GO:0000786">
    <property type="term" value="C:nucleosome"/>
    <property type="evidence" value="ECO:0007669"/>
    <property type="project" value="UniProtKB-KW"/>
</dbReference>
<dbReference type="GO" id="GO:0030527">
    <property type="term" value="F:structural constituent of chromatin"/>
    <property type="evidence" value="ECO:0007669"/>
    <property type="project" value="InterPro"/>
</dbReference>
<keyword evidence="10" id="KW-1185">Reference proteome</keyword>
<keyword evidence="4" id="KW-0158">Chromosome</keyword>
<evidence type="ECO:0000256" key="4">
    <source>
        <dbReference type="ARBA" id="ARBA00022454"/>
    </source>
</evidence>
<evidence type="ECO:0000259" key="8">
    <source>
        <dbReference type="Pfam" id="PF00125"/>
    </source>
</evidence>
<dbReference type="GO" id="GO:0003677">
    <property type="term" value="F:DNA binding"/>
    <property type="evidence" value="ECO:0007669"/>
    <property type="project" value="UniProtKB-KW"/>
</dbReference>
<dbReference type="AlphaFoldDB" id="A0AA39I6E9"/>
<organism evidence="9 10">
    <name type="scientific">Steinernema hermaphroditum</name>
    <dbReference type="NCBI Taxonomy" id="289476"/>
    <lineage>
        <taxon>Eukaryota</taxon>
        <taxon>Metazoa</taxon>
        <taxon>Ecdysozoa</taxon>
        <taxon>Nematoda</taxon>
        <taxon>Chromadorea</taxon>
        <taxon>Rhabditida</taxon>
        <taxon>Tylenchina</taxon>
        <taxon>Panagrolaimomorpha</taxon>
        <taxon>Strongyloidoidea</taxon>
        <taxon>Steinernematidae</taxon>
        <taxon>Steinernema</taxon>
    </lineage>
</organism>
<dbReference type="GO" id="GO:0046982">
    <property type="term" value="F:protein heterodimerization activity"/>
    <property type="evidence" value="ECO:0007669"/>
    <property type="project" value="InterPro"/>
</dbReference>
<evidence type="ECO:0000256" key="2">
    <source>
        <dbReference type="ARBA" id="ARBA00004286"/>
    </source>
</evidence>
<comment type="caution">
    <text evidence="9">The sequence shown here is derived from an EMBL/GenBank/DDBJ whole genome shotgun (WGS) entry which is preliminary data.</text>
</comment>